<organism evidence="3 4">
    <name type="scientific">Albidovulum sediminis</name>
    <dbReference type="NCBI Taxonomy" id="3066345"/>
    <lineage>
        <taxon>Bacteria</taxon>
        <taxon>Pseudomonadati</taxon>
        <taxon>Pseudomonadota</taxon>
        <taxon>Alphaproteobacteria</taxon>
        <taxon>Rhodobacterales</taxon>
        <taxon>Paracoccaceae</taxon>
        <taxon>Albidovulum</taxon>
    </lineage>
</organism>
<evidence type="ECO:0000256" key="1">
    <source>
        <dbReference type="SAM" id="MobiDB-lite"/>
    </source>
</evidence>
<evidence type="ECO:0000313" key="4">
    <source>
        <dbReference type="Proteomes" id="UP001205601"/>
    </source>
</evidence>
<dbReference type="EMBL" id="JAOCQF010000006">
    <property type="protein sequence ID" value="MCT8331771.1"/>
    <property type="molecule type" value="Genomic_DNA"/>
</dbReference>
<dbReference type="InterPro" id="IPR008984">
    <property type="entry name" value="SMAD_FHA_dom_sf"/>
</dbReference>
<dbReference type="SUPFAM" id="SSF49879">
    <property type="entry name" value="SMAD/FHA domain"/>
    <property type="match status" value="1"/>
</dbReference>
<protein>
    <submittedName>
        <fullName evidence="3">FHA domain-containing protein</fullName>
    </submittedName>
</protein>
<accession>A0ABT2NSS5</accession>
<reference evidence="4" key="1">
    <citation type="submission" date="2023-07" db="EMBL/GenBank/DDBJ databases">
        <title>Defluviimonas sediminis sp. nov., isolated from mangrove sediment.</title>
        <authorList>
            <person name="Liu L."/>
            <person name="Li J."/>
            <person name="Huang Y."/>
            <person name="Pan J."/>
            <person name="Li M."/>
        </authorList>
    </citation>
    <scope>NUCLEOTIDE SEQUENCE [LARGE SCALE GENOMIC DNA]</scope>
    <source>
        <strain evidence="4">FT324</strain>
    </source>
</reference>
<dbReference type="Proteomes" id="UP001205601">
    <property type="component" value="Unassembled WGS sequence"/>
</dbReference>
<feature type="domain" description="FHA" evidence="2">
    <location>
        <begin position="214"/>
        <end position="268"/>
    </location>
</feature>
<feature type="region of interest" description="Disordered" evidence="1">
    <location>
        <begin position="48"/>
        <end position="94"/>
    </location>
</feature>
<name>A0ABT2NSS5_9RHOB</name>
<dbReference type="Gene3D" id="2.60.200.20">
    <property type="match status" value="1"/>
</dbReference>
<comment type="caution">
    <text evidence="3">The sequence shown here is derived from an EMBL/GenBank/DDBJ whole genome shotgun (WGS) entry which is preliminary data.</text>
</comment>
<gene>
    <name evidence="3" type="ORF">N5I32_19820</name>
</gene>
<feature type="compositionally biased region" description="Low complexity" evidence="1">
    <location>
        <begin position="72"/>
        <end position="83"/>
    </location>
</feature>
<feature type="compositionally biased region" description="Pro residues" evidence="1">
    <location>
        <begin position="118"/>
        <end position="128"/>
    </location>
</feature>
<feature type="compositionally biased region" description="Low complexity" evidence="1">
    <location>
        <begin position="138"/>
        <end position="151"/>
    </location>
</feature>
<dbReference type="Pfam" id="PF00498">
    <property type="entry name" value="FHA"/>
    <property type="match status" value="1"/>
</dbReference>
<dbReference type="InterPro" id="IPR000253">
    <property type="entry name" value="FHA_dom"/>
</dbReference>
<dbReference type="CDD" id="cd00060">
    <property type="entry name" value="FHA"/>
    <property type="match status" value="1"/>
</dbReference>
<evidence type="ECO:0000313" key="3">
    <source>
        <dbReference type="EMBL" id="MCT8331771.1"/>
    </source>
</evidence>
<evidence type="ECO:0000259" key="2">
    <source>
        <dbReference type="PROSITE" id="PS50006"/>
    </source>
</evidence>
<feature type="compositionally biased region" description="Acidic residues" evidence="1">
    <location>
        <begin position="54"/>
        <end position="71"/>
    </location>
</feature>
<dbReference type="RefSeq" id="WP_261497680.1">
    <property type="nucleotide sequence ID" value="NZ_JAOCQF010000006.1"/>
</dbReference>
<keyword evidence="4" id="KW-1185">Reference proteome</keyword>
<proteinExistence type="predicted"/>
<sequence length="302" mass="32233">MPDPILDDPHLMVEPFESVLQQLRGTNDSERQAEADRLVMAAARAAVTSPLPEADADAEDLDVDDTAELDLDAAAAPEPQAEPSILPIRPTEPQPVREPIAEILRLLPENAVKPATPVPAAVPAPAPAPTAARSEPQSNASEPEAAVSSSPRRGSRVKTTFLGFERSDGRIEDVFQREAPAKDNTGRCEFPFGWVVIIKGPGRGTAIAIGAGVSQIGRGDDQAIQLDFGDNSISRNNHAAIAFDDEDRKFYLGHGGKANIVRLNGKPVLSTEPLSDGDLIRIGETTMSFVAFCGEDFVWGTE</sequence>
<dbReference type="PROSITE" id="PS50006">
    <property type="entry name" value="FHA_DOMAIN"/>
    <property type="match status" value="1"/>
</dbReference>
<feature type="region of interest" description="Disordered" evidence="1">
    <location>
        <begin position="118"/>
        <end position="157"/>
    </location>
</feature>